<protein>
    <submittedName>
        <fullName evidence="2">Uncharacterized protein</fullName>
    </submittedName>
</protein>
<dbReference type="InParanoid" id="A0A7L4YR05"/>
<feature type="region of interest" description="Disordered" evidence="1">
    <location>
        <begin position="34"/>
        <end position="79"/>
    </location>
</feature>
<dbReference type="AlphaFoldDB" id="A0A7L4YR05"/>
<dbReference type="RefSeq" id="WP_159546623.1">
    <property type="nucleotide sequence ID" value="NZ_CP047156.1"/>
</dbReference>
<reference evidence="2 3" key="1">
    <citation type="journal article" date="2018" name="Int. J. Syst. Evol. Microbiol.">
        <title>Epidermidibacterium keratini gen. nov., sp. nov., a member of the family Sporichthyaceae, isolated from keratin epidermis.</title>
        <authorList>
            <person name="Lee D.G."/>
            <person name="Trujillo M.E."/>
            <person name="Kang S."/>
            <person name="Nam J.J."/>
            <person name="Kim Y.J."/>
        </authorList>
    </citation>
    <scope>NUCLEOTIDE SEQUENCE [LARGE SCALE GENOMIC DNA]</scope>
    <source>
        <strain evidence="2 3">EPI-7</strain>
    </source>
</reference>
<keyword evidence="3" id="KW-1185">Reference proteome</keyword>
<evidence type="ECO:0000313" key="3">
    <source>
        <dbReference type="Proteomes" id="UP000463857"/>
    </source>
</evidence>
<name>A0A7L4YR05_9ACTN</name>
<evidence type="ECO:0000313" key="2">
    <source>
        <dbReference type="EMBL" id="QHC01488.1"/>
    </source>
</evidence>
<organism evidence="2 3">
    <name type="scientific">Epidermidibacterium keratini</name>
    <dbReference type="NCBI Taxonomy" id="1891644"/>
    <lineage>
        <taxon>Bacteria</taxon>
        <taxon>Bacillati</taxon>
        <taxon>Actinomycetota</taxon>
        <taxon>Actinomycetes</taxon>
        <taxon>Sporichthyales</taxon>
        <taxon>Sporichthyaceae</taxon>
        <taxon>Epidermidibacterium</taxon>
    </lineage>
</organism>
<dbReference type="KEGG" id="eke:EK0264_15115"/>
<accession>A0A7L4YR05</accession>
<gene>
    <name evidence="2" type="ORF">EK0264_15115</name>
</gene>
<evidence type="ECO:0000256" key="1">
    <source>
        <dbReference type="SAM" id="MobiDB-lite"/>
    </source>
</evidence>
<dbReference type="EMBL" id="CP047156">
    <property type="protein sequence ID" value="QHC01488.1"/>
    <property type="molecule type" value="Genomic_DNA"/>
</dbReference>
<feature type="compositionally biased region" description="Low complexity" evidence="1">
    <location>
        <begin position="40"/>
        <end position="52"/>
    </location>
</feature>
<proteinExistence type="predicted"/>
<dbReference type="Proteomes" id="UP000463857">
    <property type="component" value="Chromosome"/>
</dbReference>
<sequence>MHTHVTTRKTAKYAVPLAAVVLVLSGCLNNEDVTKAEPASSESQEQQQSSESSPDDDSNQQPDESAGYTGPEPLTGQLDCETDDLADTVISMDAVVTCDGWTVQLTDFQAEATIPPDLELTDTNLDPVDPETPVASATIVVTTAGDGNPDGYSDIAYILIQGDPKSYTSSVSHSFREDFAGPGTSQTQCLRLAKVPCTGTVYFPLEDGMDLSTGPVIVGLHSPLSAGSMGSVLVVP</sequence>